<feature type="region of interest" description="Disordered" evidence="1">
    <location>
        <begin position="1"/>
        <end position="119"/>
    </location>
</feature>
<organism evidence="2 3">
    <name type="scientific">Clytia hemisphaerica</name>
    <dbReference type="NCBI Taxonomy" id="252671"/>
    <lineage>
        <taxon>Eukaryota</taxon>
        <taxon>Metazoa</taxon>
        <taxon>Cnidaria</taxon>
        <taxon>Hydrozoa</taxon>
        <taxon>Hydroidolina</taxon>
        <taxon>Leptothecata</taxon>
        <taxon>Obeliida</taxon>
        <taxon>Clytiidae</taxon>
        <taxon>Clytia</taxon>
    </lineage>
</organism>
<dbReference type="EnsemblMetazoa" id="CLYHEMT014636.1">
    <property type="protein sequence ID" value="CLYHEMP014636.1"/>
    <property type="gene ID" value="CLYHEMG014636"/>
</dbReference>
<reference evidence="2" key="1">
    <citation type="submission" date="2021-01" db="UniProtKB">
        <authorList>
            <consortium name="EnsemblMetazoa"/>
        </authorList>
    </citation>
    <scope>IDENTIFICATION</scope>
</reference>
<evidence type="ECO:0000256" key="1">
    <source>
        <dbReference type="SAM" id="MobiDB-lite"/>
    </source>
</evidence>
<accession>A0A7M6DL47</accession>
<sequence length="119" mass="12960">MGSGGYKCSAAGGMFRGSVRSGPMTSSGTRTTQNYDRTGNYGTASKDFDSFAPQNVKPFSKPYKEGTLSGQTGNIGNHRITIRDGSKKDTPTLEIRSPRPDGSTHVRQFRYEENEEGQN</sequence>
<dbReference type="AlphaFoldDB" id="A0A7M6DL47"/>
<keyword evidence="3" id="KW-1185">Reference proteome</keyword>
<evidence type="ECO:0000313" key="3">
    <source>
        <dbReference type="Proteomes" id="UP000594262"/>
    </source>
</evidence>
<feature type="compositionally biased region" description="Polar residues" evidence="1">
    <location>
        <begin position="23"/>
        <end position="43"/>
    </location>
</feature>
<proteinExistence type="predicted"/>
<dbReference type="OrthoDB" id="6132310at2759"/>
<protein>
    <submittedName>
        <fullName evidence="2">Uncharacterized protein</fullName>
    </submittedName>
</protein>
<name>A0A7M6DL47_9CNID</name>
<dbReference type="Proteomes" id="UP000594262">
    <property type="component" value="Unplaced"/>
</dbReference>
<feature type="compositionally biased region" description="Basic and acidic residues" evidence="1">
    <location>
        <begin position="81"/>
        <end position="112"/>
    </location>
</feature>
<evidence type="ECO:0000313" key="2">
    <source>
        <dbReference type="EnsemblMetazoa" id="CLYHEMP014636.1"/>
    </source>
</evidence>